<protein>
    <recommendedName>
        <fullName evidence="1">Uroporphyrinogen decarboxylase (URO-D) domain-containing protein</fullName>
    </recommendedName>
</protein>
<dbReference type="PANTHER" id="PTHR47099:SF1">
    <property type="entry name" value="METHYLCOBAMIDE:COM METHYLTRANSFERASE MTBA"/>
    <property type="match status" value="1"/>
</dbReference>
<dbReference type="EMBL" id="QVIA01000021">
    <property type="protein sequence ID" value="RGC28237.1"/>
    <property type="molecule type" value="Genomic_DNA"/>
</dbReference>
<proteinExistence type="predicted"/>
<name>A0A3E2WNG6_9FIRM</name>
<dbReference type="InterPro" id="IPR052024">
    <property type="entry name" value="Methanogen_methyltrans"/>
</dbReference>
<reference evidence="2 3" key="1">
    <citation type="submission" date="2018-08" db="EMBL/GenBank/DDBJ databases">
        <title>A genome reference for cultivated species of the human gut microbiota.</title>
        <authorList>
            <person name="Zou Y."/>
            <person name="Xue W."/>
            <person name="Luo G."/>
        </authorList>
    </citation>
    <scope>NUCLEOTIDE SEQUENCE [LARGE SCALE GENOMIC DNA]</scope>
    <source>
        <strain evidence="2 3">AF19-21</strain>
    </source>
</reference>
<accession>A0A3E2WNG6</accession>
<dbReference type="GO" id="GO:0006779">
    <property type="term" value="P:porphyrin-containing compound biosynthetic process"/>
    <property type="evidence" value="ECO:0007669"/>
    <property type="project" value="InterPro"/>
</dbReference>
<dbReference type="GeneID" id="93333765"/>
<dbReference type="Proteomes" id="UP000261111">
    <property type="component" value="Unassembled WGS sequence"/>
</dbReference>
<comment type="caution">
    <text evidence="2">The sequence shown here is derived from an EMBL/GenBank/DDBJ whole genome shotgun (WGS) entry which is preliminary data.</text>
</comment>
<evidence type="ECO:0000313" key="2">
    <source>
        <dbReference type="EMBL" id="RGC28237.1"/>
    </source>
</evidence>
<evidence type="ECO:0000313" key="3">
    <source>
        <dbReference type="Proteomes" id="UP000261111"/>
    </source>
</evidence>
<dbReference type="PANTHER" id="PTHR47099">
    <property type="entry name" value="METHYLCOBAMIDE:COM METHYLTRANSFERASE MTBA"/>
    <property type="match status" value="1"/>
</dbReference>
<dbReference type="InterPro" id="IPR000257">
    <property type="entry name" value="Uroporphyrinogen_deCOase"/>
</dbReference>
<dbReference type="GO" id="GO:0004853">
    <property type="term" value="F:uroporphyrinogen decarboxylase activity"/>
    <property type="evidence" value="ECO:0007669"/>
    <property type="project" value="InterPro"/>
</dbReference>
<dbReference type="RefSeq" id="WP_117441147.1">
    <property type="nucleotide sequence ID" value="NZ_QVIA01000021.1"/>
</dbReference>
<dbReference type="SUPFAM" id="SSF51726">
    <property type="entry name" value="UROD/MetE-like"/>
    <property type="match status" value="1"/>
</dbReference>
<organism evidence="2 3">
    <name type="scientific">Hungatella hathewayi</name>
    <dbReference type="NCBI Taxonomy" id="154046"/>
    <lineage>
        <taxon>Bacteria</taxon>
        <taxon>Bacillati</taxon>
        <taxon>Bacillota</taxon>
        <taxon>Clostridia</taxon>
        <taxon>Lachnospirales</taxon>
        <taxon>Lachnospiraceae</taxon>
        <taxon>Hungatella</taxon>
    </lineage>
</organism>
<feature type="domain" description="Uroporphyrinogen decarboxylase (URO-D)" evidence="1">
    <location>
        <begin position="145"/>
        <end position="332"/>
    </location>
</feature>
<dbReference type="Pfam" id="PF01208">
    <property type="entry name" value="URO-D"/>
    <property type="match status" value="1"/>
</dbReference>
<dbReference type="AlphaFoldDB" id="A0A3E2WNG6"/>
<sequence length="352" mass="41607">MVFKEFTAEQLKHIIEGKNAYERIPMIYDFWTPAERLGKDEARAVELMEVYPCDAQFIQICMPDVSDAPADDPEYKWLYREQKKQESASYDAQILIEDWEELDEIIAHFPDPKYPGIFKEKGKEDSRYKVACWWYCFFERLWSLRGMENALTDFYFYPDEVHRLFQKLTNFYMQVMERAKNELNADAIFTSDDIGTQTGPFFSEKIFVEFFKPYYKQLFDKAHSLDMHFWLHSCGNIELFLPHFIEIGLDVIHPIQKYTMEEARIAKLYGDKICIWAGFDVQKTIPFGTGDEVREEVRFMIDTYARKNGRFMLACGNRITSDCSIDSFEALLGESYDYGNEKMKNLVHAEEV</sequence>
<dbReference type="Gene3D" id="3.20.20.210">
    <property type="match status" value="1"/>
</dbReference>
<gene>
    <name evidence="2" type="ORF">DWX41_17070</name>
</gene>
<dbReference type="InterPro" id="IPR038071">
    <property type="entry name" value="UROD/MetE-like_sf"/>
</dbReference>
<evidence type="ECO:0000259" key="1">
    <source>
        <dbReference type="Pfam" id="PF01208"/>
    </source>
</evidence>